<dbReference type="InterPro" id="IPR050350">
    <property type="entry name" value="Compl-Cell_Adhes-Reg"/>
</dbReference>
<name>A0A177AYQ7_9BILA</name>
<evidence type="ECO:0000256" key="5">
    <source>
        <dbReference type="ARBA" id="ARBA00022989"/>
    </source>
</evidence>
<dbReference type="InterPro" id="IPR018097">
    <property type="entry name" value="EGF_Ca-bd_CS"/>
</dbReference>
<reference evidence="16 17" key="1">
    <citation type="submission" date="2016-04" db="EMBL/GenBank/DDBJ databases">
        <title>The genome of Intoshia linei affirms orthonectids as highly simplified spiralians.</title>
        <authorList>
            <person name="Mikhailov K.V."/>
            <person name="Slusarev G.S."/>
            <person name="Nikitin M.A."/>
            <person name="Logacheva M.D."/>
            <person name="Penin A."/>
            <person name="Aleoshin V."/>
            <person name="Panchin Y.V."/>
        </authorList>
    </citation>
    <scope>NUCLEOTIDE SEQUENCE [LARGE SCALE GENOMIC DNA]</scope>
    <source>
        <strain evidence="16">Intl2013</strain>
        <tissue evidence="16">Whole animal</tissue>
    </source>
</reference>
<keyword evidence="1 11" id="KW-0768">Sushi</keyword>
<dbReference type="Proteomes" id="UP000078046">
    <property type="component" value="Unassembled WGS sequence"/>
</dbReference>
<dbReference type="EMBL" id="LWCA01000900">
    <property type="protein sequence ID" value="OAF66541.1"/>
    <property type="molecule type" value="Genomic_DNA"/>
</dbReference>
<dbReference type="InterPro" id="IPR000742">
    <property type="entry name" value="EGF"/>
</dbReference>
<feature type="domain" description="Sushi" evidence="15">
    <location>
        <begin position="645"/>
        <end position="703"/>
    </location>
</feature>
<keyword evidence="5" id="KW-1133">Transmembrane helix</keyword>
<dbReference type="PROSITE" id="PS01180">
    <property type="entry name" value="CUB"/>
    <property type="match status" value="1"/>
</dbReference>
<evidence type="ECO:0000259" key="12">
    <source>
        <dbReference type="PROSITE" id="PS01180"/>
    </source>
</evidence>
<evidence type="ECO:0000256" key="9">
    <source>
        <dbReference type="PROSITE-ProRule" id="PRU00076"/>
    </source>
</evidence>
<dbReference type="CDD" id="cd00112">
    <property type="entry name" value="LDLa"/>
    <property type="match status" value="1"/>
</dbReference>
<dbReference type="PROSITE" id="PS50068">
    <property type="entry name" value="LDLRA_2"/>
    <property type="match status" value="1"/>
</dbReference>
<evidence type="ECO:0000259" key="15">
    <source>
        <dbReference type="PROSITE" id="PS50923"/>
    </source>
</evidence>
<dbReference type="InterPro" id="IPR001881">
    <property type="entry name" value="EGF-like_Ca-bd_dom"/>
</dbReference>
<evidence type="ECO:0000256" key="3">
    <source>
        <dbReference type="ARBA" id="ARBA00022729"/>
    </source>
</evidence>
<dbReference type="PROSITE" id="PS50923">
    <property type="entry name" value="SUSHI"/>
    <property type="match status" value="2"/>
</dbReference>
<evidence type="ECO:0000256" key="7">
    <source>
        <dbReference type="ARBA" id="ARBA00023180"/>
    </source>
</evidence>
<dbReference type="CDD" id="cd00037">
    <property type="entry name" value="CLECT"/>
    <property type="match status" value="1"/>
</dbReference>
<dbReference type="PROSITE" id="PS50041">
    <property type="entry name" value="C_TYPE_LECTIN_2"/>
    <property type="match status" value="1"/>
</dbReference>
<dbReference type="PANTHER" id="PTHR19325:SF560">
    <property type="entry name" value="SUSHI, VON WILLEBRAND FACTOR TYPE A, EGF AND PENTRAXIN DOMAIN-CONTAINING PROTEIN 1"/>
    <property type="match status" value="1"/>
</dbReference>
<feature type="domain" description="Sushi" evidence="15">
    <location>
        <begin position="583"/>
        <end position="644"/>
    </location>
</feature>
<dbReference type="Gene3D" id="2.10.70.10">
    <property type="entry name" value="Complement Module, domain 1"/>
    <property type="match status" value="3"/>
</dbReference>
<dbReference type="InterPro" id="IPR016186">
    <property type="entry name" value="C-type_lectin-like/link_sf"/>
</dbReference>
<dbReference type="PANTHER" id="PTHR19325">
    <property type="entry name" value="COMPLEMENT COMPONENT-RELATED SUSHI DOMAIN-CONTAINING"/>
    <property type="match status" value="1"/>
</dbReference>
<keyword evidence="6 10" id="KW-1015">Disulfide bond</keyword>
<dbReference type="PROSITE" id="PS50026">
    <property type="entry name" value="EGF_3"/>
    <property type="match status" value="1"/>
</dbReference>
<evidence type="ECO:0000313" key="16">
    <source>
        <dbReference type="EMBL" id="OAF66541.1"/>
    </source>
</evidence>
<feature type="domain" description="CUB" evidence="12">
    <location>
        <begin position="403"/>
        <end position="519"/>
    </location>
</feature>
<feature type="non-terminal residue" evidence="16">
    <location>
        <position position="823"/>
    </location>
</feature>
<dbReference type="InterPro" id="IPR000436">
    <property type="entry name" value="Sushi_SCR_CCP_dom"/>
</dbReference>
<evidence type="ECO:0000256" key="10">
    <source>
        <dbReference type="PROSITE-ProRule" id="PRU00124"/>
    </source>
</evidence>
<evidence type="ECO:0000256" key="8">
    <source>
        <dbReference type="PROSITE-ProRule" id="PRU00059"/>
    </source>
</evidence>
<evidence type="ECO:0000256" key="2">
    <source>
        <dbReference type="ARBA" id="ARBA00022692"/>
    </source>
</evidence>
<comment type="caution">
    <text evidence="9">Lacks conserved residue(s) required for the propagation of feature annotation.</text>
</comment>
<accession>A0A177AYQ7</accession>
<dbReference type="Gene3D" id="2.60.120.290">
    <property type="entry name" value="Spermadhesin, CUB domain"/>
    <property type="match status" value="3"/>
</dbReference>
<protein>
    <submittedName>
        <fullName evidence="16">Uncharacterized protein</fullName>
    </submittedName>
</protein>
<dbReference type="InterPro" id="IPR000152">
    <property type="entry name" value="EGF-type_Asp/Asn_hydroxyl_site"/>
</dbReference>
<keyword evidence="3" id="KW-0732">Signal</keyword>
<dbReference type="PROSITE" id="PS01187">
    <property type="entry name" value="EGF_CA"/>
    <property type="match status" value="1"/>
</dbReference>
<dbReference type="InterPro" id="IPR000859">
    <property type="entry name" value="CUB_dom"/>
</dbReference>
<dbReference type="Pfam" id="PF00084">
    <property type="entry name" value="Sushi"/>
    <property type="match status" value="1"/>
</dbReference>
<dbReference type="SMART" id="SM00179">
    <property type="entry name" value="EGF_CA"/>
    <property type="match status" value="1"/>
</dbReference>
<keyword evidence="9" id="KW-0245">EGF-like domain</keyword>
<evidence type="ECO:0000259" key="13">
    <source>
        <dbReference type="PROSITE" id="PS50026"/>
    </source>
</evidence>
<gene>
    <name evidence="16" type="ORF">A3Q56_05737</name>
</gene>
<sequence>MEESIGYMLKYLIVNFSEGAVLVKIIGEQQNEAIFQFAESQDTAVTNYWIGMNRVDLSDKTSFRWSNGDVINTLSVGFWSKNQPITDSTTNEDCVIIEKSNAMYIYPYAFKFISCELTNAFICEKKIICLIGYFPCNQGKCIKNEFKCDGVNDCDDGLDELNCQLINGVTQFYQQYTESPGQITFSQATESVRHIWHILTGINNRISLNMTTLTSSTGIDTLIIRSGSQSIVDGQIIAVYTGTLIGYEKNIYSIDNNIIMEYIKSPSSNDLTFSADYKWISDTSINQAKIQRITAQDSDQVIEYSNDGKTFYGDKEKIWIISVDTGSLITIKINTIYLIYGSSLSFYNGDYLKSKGTLLATYQEVQKIASTITVISTSNEITIIFTNDYNYESYFDAVYNKGCGYDMVMSYGQLSSPGYGIIVYPPFVMCKWTIKPESYPYAASLTLEMTLSAYQIFSDDNLIIRRIDADLTKSILFDSKTDMTPDTQIFDASNGYFEIEFTTNSINHGKGFKLDYAINCNPIVPNANTKMIPNTSRLGDKPVFSCDVGYSFEEFVYQGKITFTGECTEQGWSMCIIPTCTKKICGHPPVSTNVYLVSKTGITYESTAQYVCKTGTIIDTTETADLTATCTESGAWTPSPICKPSDCVPIVITNGIITISLGTNQEIDSISEISCDPGYFVSGDTIVQCKSTGWVPPLPTCEKITCFERQFLHTTTMNAEELIVTPLKYNDQREMSCLDGFSEQNQNTFVTCNADGTLTNFVCIDDDDCDPEPCDVNTSTCQDLTGGYKCNCNPGYKPTLIDSNVCEDIDECADPGTYDCSHS</sequence>
<dbReference type="SUPFAM" id="SSF57535">
    <property type="entry name" value="Complement control module/SCR domain"/>
    <property type="match status" value="2"/>
</dbReference>
<dbReference type="InterPro" id="IPR001304">
    <property type="entry name" value="C-type_lectin-like"/>
</dbReference>
<feature type="domain" description="C-type lectin" evidence="14">
    <location>
        <begin position="19"/>
        <end position="124"/>
    </location>
</feature>
<dbReference type="Pfam" id="PF00057">
    <property type="entry name" value="Ldl_recept_a"/>
    <property type="match status" value="1"/>
</dbReference>
<keyword evidence="5" id="KW-0472">Membrane</keyword>
<evidence type="ECO:0000256" key="11">
    <source>
        <dbReference type="PROSITE-ProRule" id="PRU00302"/>
    </source>
</evidence>
<dbReference type="OrthoDB" id="6287073at2759"/>
<evidence type="ECO:0000313" key="17">
    <source>
        <dbReference type="Proteomes" id="UP000078046"/>
    </source>
</evidence>
<dbReference type="InterPro" id="IPR035914">
    <property type="entry name" value="Sperma_CUB_dom_sf"/>
</dbReference>
<feature type="disulfide bond" evidence="8">
    <location>
        <begin position="403"/>
        <end position="430"/>
    </location>
</feature>
<dbReference type="AlphaFoldDB" id="A0A177AYQ7"/>
<dbReference type="Gene3D" id="3.10.100.10">
    <property type="entry name" value="Mannose-Binding Protein A, subunit A"/>
    <property type="match status" value="1"/>
</dbReference>
<dbReference type="Gene3D" id="2.10.25.10">
    <property type="entry name" value="Laminin"/>
    <property type="match status" value="1"/>
</dbReference>
<evidence type="ECO:0000259" key="14">
    <source>
        <dbReference type="PROSITE" id="PS50041"/>
    </source>
</evidence>
<dbReference type="SUPFAM" id="SSF56436">
    <property type="entry name" value="C-type lectin-like"/>
    <property type="match status" value="1"/>
</dbReference>
<proteinExistence type="predicted"/>
<dbReference type="SUPFAM" id="SSF49854">
    <property type="entry name" value="Spermadhesin, CUB domain"/>
    <property type="match status" value="3"/>
</dbReference>
<dbReference type="SMART" id="SM00181">
    <property type="entry name" value="EGF"/>
    <property type="match status" value="2"/>
</dbReference>
<feature type="disulfide bond" evidence="10">
    <location>
        <begin position="136"/>
        <end position="154"/>
    </location>
</feature>
<dbReference type="InterPro" id="IPR035976">
    <property type="entry name" value="Sushi/SCR/CCP_sf"/>
</dbReference>
<keyword evidence="2" id="KW-0812">Transmembrane</keyword>
<organism evidence="16 17">
    <name type="scientific">Intoshia linei</name>
    <dbReference type="NCBI Taxonomy" id="1819745"/>
    <lineage>
        <taxon>Eukaryota</taxon>
        <taxon>Metazoa</taxon>
        <taxon>Spiralia</taxon>
        <taxon>Lophotrochozoa</taxon>
        <taxon>Mesozoa</taxon>
        <taxon>Orthonectida</taxon>
        <taxon>Rhopaluridae</taxon>
        <taxon>Intoshia</taxon>
    </lineage>
</organism>
<dbReference type="GO" id="GO:0005509">
    <property type="term" value="F:calcium ion binding"/>
    <property type="evidence" value="ECO:0007669"/>
    <property type="project" value="InterPro"/>
</dbReference>
<keyword evidence="17" id="KW-1185">Reference proteome</keyword>
<dbReference type="CDD" id="cd00033">
    <property type="entry name" value="CCP"/>
    <property type="match status" value="2"/>
</dbReference>
<feature type="domain" description="EGF-like" evidence="13">
    <location>
        <begin position="765"/>
        <end position="807"/>
    </location>
</feature>
<dbReference type="InterPro" id="IPR002172">
    <property type="entry name" value="LDrepeatLR_classA_rpt"/>
</dbReference>
<dbReference type="PROSITE" id="PS00010">
    <property type="entry name" value="ASX_HYDROXYL"/>
    <property type="match status" value="1"/>
</dbReference>
<evidence type="ECO:0000256" key="6">
    <source>
        <dbReference type="ARBA" id="ARBA00023157"/>
    </source>
</evidence>
<dbReference type="Gene3D" id="4.10.400.10">
    <property type="entry name" value="Low-density Lipoprotein Receptor"/>
    <property type="match status" value="1"/>
</dbReference>
<evidence type="ECO:0000256" key="4">
    <source>
        <dbReference type="ARBA" id="ARBA00022737"/>
    </source>
</evidence>
<feature type="disulfide bond" evidence="10">
    <location>
        <begin position="148"/>
        <end position="163"/>
    </location>
</feature>
<comment type="caution">
    <text evidence="16">The sequence shown here is derived from an EMBL/GenBank/DDBJ whole genome shotgun (WGS) entry which is preliminary data.</text>
</comment>
<keyword evidence="7" id="KW-0325">Glycoprotein</keyword>
<dbReference type="SMART" id="SM00032">
    <property type="entry name" value="CCP"/>
    <property type="match status" value="3"/>
</dbReference>
<dbReference type="InterPro" id="IPR036055">
    <property type="entry name" value="LDL_receptor-like_sf"/>
</dbReference>
<dbReference type="SUPFAM" id="SSF57424">
    <property type="entry name" value="LDL receptor-like module"/>
    <property type="match status" value="1"/>
</dbReference>
<dbReference type="SUPFAM" id="SSF57196">
    <property type="entry name" value="EGF/Laminin"/>
    <property type="match status" value="1"/>
</dbReference>
<evidence type="ECO:0000256" key="1">
    <source>
        <dbReference type="ARBA" id="ARBA00022659"/>
    </source>
</evidence>
<keyword evidence="4" id="KW-0677">Repeat</keyword>
<dbReference type="SMART" id="SM00192">
    <property type="entry name" value="LDLa"/>
    <property type="match status" value="1"/>
</dbReference>
<dbReference type="InterPro" id="IPR016187">
    <property type="entry name" value="CTDL_fold"/>
</dbReference>
<feature type="disulfide bond" evidence="10">
    <location>
        <begin position="129"/>
        <end position="141"/>
    </location>
</feature>